<reference evidence="1 2" key="1">
    <citation type="journal article" date="2016" name="Genome Announc.">
        <title>Genome Sequence of Madurella mycetomatis mm55, Isolated from a Human Mycetoma Case in Sudan.</title>
        <authorList>
            <person name="Smit S."/>
            <person name="Derks M.F."/>
            <person name="Bervoets S."/>
            <person name="Fahal A."/>
            <person name="van Leeuwen W."/>
            <person name="van Belkum A."/>
            <person name="van de Sande W.W."/>
        </authorList>
    </citation>
    <scope>NUCLEOTIDE SEQUENCE [LARGE SCALE GENOMIC DNA]</scope>
    <source>
        <strain evidence="2">mm55</strain>
    </source>
</reference>
<name>A0A175VWM7_9PEZI</name>
<evidence type="ECO:0000313" key="2">
    <source>
        <dbReference type="Proteomes" id="UP000078237"/>
    </source>
</evidence>
<sequence>MVTPADVQKFRGLLQEKTDAEFSPADLFKDREYRPVNEERLLDFKDCKSVAFFLGSAVTSNFVLSAKGSGKIMVPAGVTVRVQEGYAKFETEAPTTDGSTVVGMGARAPPSSLVSRSAEPDWMVVAEDTRRLQGTTCFRDDVTVLPQDSVSSVGVNRDSGRRYSHQN</sequence>
<comment type="caution">
    <text evidence="1">The sequence shown here is derived from an EMBL/GenBank/DDBJ whole genome shotgun (WGS) entry which is preliminary data.</text>
</comment>
<protein>
    <submittedName>
        <fullName evidence="1">Uncharacterized protein</fullName>
    </submittedName>
</protein>
<accession>A0A175VWM7</accession>
<proteinExistence type="predicted"/>
<dbReference type="EMBL" id="LCTW02000260">
    <property type="protein sequence ID" value="KXX75591.1"/>
    <property type="molecule type" value="Genomic_DNA"/>
</dbReference>
<dbReference type="Proteomes" id="UP000078237">
    <property type="component" value="Unassembled WGS sequence"/>
</dbReference>
<keyword evidence="2" id="KW-1185">Reference proteome</keyword>
<dbReference type="VEuPathDB" id="FungiDB:MMYC01_206572"/>
<dbReference type="AlphaFoldDB" id="A0A175VWM7"/>
<evidence type="ECO:0000313" key="1">
    <source>
        <dbReference type="EMBL" id="KXX75591.1"/>
    </source>
</evidence>
<dbReference type="OrthoDB" id="4588928at2759"/>
<gene>
    <name evidence="1" type="ORF">MMYC01_206572</name>
</gene>
<organism evidence="1 2">
    <name type="scientific">Madurella mycetomatis</name>
    <dbReference type="NCBI Taxonomy" id="100816"/>
    <lineage>
        <taxon>Eukaryota</taxon>
        <taxon>Fungi</taxon>
        <taxon>Dikarya</taxon>
        <taxon>Ascomycota</taxon>
        <taxon>Pezizomycotina</taxon>
        <taxon>Sordariomycetes</taxon>
        <taxon>Sordariomycetidae</taxon>
        <taxon>Sordariales</taxon>
        <taxon>Sordariales incertae sedis</taxon>
        <taxon>Madurella</taxon>
    </lineage>
</organism>